<dbReference type="Gene3D" id="3.60.10.10">
    <property type="entry name" value="Endonuclease/exonuclease/phosphatase"/>
    <property type="match status" value="1"/>
</dbReference>
<organism evidence="1 2">
    <name type="scientific">Willisornis vidua</name>
    <name type="common">Xingu scale-backed antbird</name>
    <dbReference type="NCBI Taxonomy" id="1566151"/>
    <lineage>
        <taxon>Eukaryota</taxon>
        <taxon>Metazoa</taxon>
        <taxon>Chordata</taxon>
        <taxon>Craniata</taxon>
        <taxon>Vertebrata</taxon>
        <taxon>Euteleostomi</taxon>
        <taxon>Archelosauria</taxon>
        <taxon>Archosauria</taxon>
        <taxon>Dinosauria</taxon>
        <taxon>Saurischia</taxon>
        <taxon>Theropoda</taxon>
        <taxon>Coelurosauria</taxon>
        <taxon>Aves</taxon>
        <taxon>Neognathae</taxon>
        <taxon>Neoaves</taxon>
        <taxon>Telluraves</taxon>
        <taxon>Australaves</taxon>
        <taxon>Passeriformes</taxon>
        <taxon>Thamnophilidae</taxon>
        <taxon>Willisornis</taxon>
    </lineage>
</organism>
<protein>
    <submittedName>
        <fullName evidence="1">Craniofacial development protein 2-like protein</fullName>
    </submittedName>
</protein>
<dbReference type="InterPro" id="IPR027124">
    <property type="entry name" value="Swc5/CFDP1/2"/>
</dbReference>
<sequence length="217" mass="24513">MLDTVDSGCPECPALIAHEWSQLNIDIAALNKVPLHEEGSLKEHGVGYKIYWSGKPKTQSHFSGVDFMTENSIASKLENLLTGHSNHMISICLPLHNKQHVVLFSVYAQTLQADTVEKDKFYTDLHCLTQKVPADDKIIILGDFNARAGKNFEACKGVLGKHRVENCNKNGRLLLKLCAEHQLTITNTIFQQKDSLKTTWMHPQSKHWHLIATEKCW</sequence>
<reference evidence="1" key="1">
    <citation type="submission" date="2019-10" db="EMBL/GenBank/DDBJ databases">
        <authorList>
            <person name="Soares A.E.R."/>
            <person name="Aleixo A."/>
            <person name="Schneider P."/>
            <person name="Miyaki C.Y."/>
            <person name="Schneider M.P."/>
            <person name="Mello C."/>
            <person name="Vasconcelos A.T.R."/>
        </authorList>
    </citation>
    <scope>NUCLEOTIDE SEQUENCE</scope>
    <source>
        <tissue evidence="1">Muscle</tissue>
    </source>
</reference>
<evidence type="ECO:0000313" key="2">
    <source>
        <dbReference type="Proteomes" id="UP001145742"/>
    </source>
</evidence>
<proteinExistence type="predicted"/>
<dbReference type="EMBL" id="WHWB01033727">
    <property type="protein sequence ID" value="KAJ7417867.1"/>
    <property type="molecule type" value="Genomic_DNA"/>
</dbReference>
<comment type="caution">
    <text evidence="1">The sequence shown here is derived from an EMBL/GenBank/DDBJ whole genome shotgun (WGS) entry which is preliminary data.</text>
</comment>
<keyword evidence="2" id="KW-1185">Reference proteome</keyword>
<name>A0ABQ9DA96_9PASS</name>
<evidence type="ECO:0000313" key="1">
    <source>
        <dbReference type="EMBL" id="KAJ7417867.1"/>
    </source>
</evidence>
<dbReference type="SUPFAM" id="SSF56219">
    <property type="entry name" value="DNase I-like"/>
    <property type="match status" value="1"/>
</dbReference>
<dbReference type="PANTHER" id="PTHR23227:SF84">
    <property type="entry name" value="ENDONUCLEASE_EXONUCLEASE_PHOSPHATASE DOMAIN-CONTAINING PROTEIN"/>
    <property type="match status" value="1"/>
</dbReference>
<dbReference type="InterPro" id="IPR036691">
    <property type="entry name" value="Endo/exonu/phosph_ase_sf"/>
</dbReference>
<accession>A0ABQ9DA96</accession>
<dbReference type="Proteomes" id="UP001145742">
    <property type="component" value="Unassembled WGS sequence"/>
</dbReference>
<gene>
    <name evidence="1" type="ORF">WISP_62319</name>
</gene>
<dbReference type="PANTHER" id="PTHR23227">
    <property type="entry name" value="BUCENTAUR RELATED"/>
    <property type="match status" value="1"/>
</dbReference>